<proteinExistence type="inferred from homology"/>
<name>A0A370HI39_9HYPH</name>
<keyword evidence="3 6" id="KW-0812">Transmembrane</keyword>
<dbReference type="PANTHER" id="PTHR32322">
    <property type="entry name" value="INNER MEMBRANE TRANSPORTER"/>
    <property type="match status" value="1"/>
</dbReference>
<reference evidence="8 9" key="1">
    <citation type="submission" date="2018-07" db="EMBL/GenBank/DDBJ databases">
        <title>Genomic Encyclopedia of Type Strains, Phase IV (KMG-IV): sequencing the most valuable type-strain genomes for metagenomic binning, comparative biology and taxonomic classification.</title>
        <authorList>
            <person name="Goeker M."/>
        </authorList>
    </citation>
    <scope>NUCLEOTIDE SEQUENCE [LARGE SCALE GENOMIC DNA]</scope>
    <source>
        <strain evidence="8 9">DSM 14364</strain>
    </source>
</reference>
<evidence type="ECO:0000256" key="6">
    <source>
        <dbReference type="SAM" id="Phobius"/>
    </source>
</evidence>
<keyword evidence="4 6" id="KW-1133">Transmembrane helix</keyword>
<comment type="caution">
    <text evidence="8">The sequence shown here is derived from an EMBL/GenBank/DDBJ whole genome shotgun (WGS) entry which is preliminary data.</text>
</comment>
<feature type="domain" description="EamA" evidence="7">
    <location>
        <begin position="163"/>
        <end position="296"/>
    </location>
</feature>
<dbReference type="Proteomes" id="UP000254925">
    <property type="component" value="Unassembled WGS sequence"/>
</dbReference>
<evidence type="ECO:0000256" key="1">
    <source>
        <dbReference type="ARBA" id="ARBA00004141"/>
    </source>
</evidence>
<accession>A0A370HI39</accession>
<feature type="transmembrane region" description="Helical" evidence="6">
    <location>
        <begin position="256"/>
        <end position="274"/>
    </location>
</feature>
<evidence type="ECO:0000313" key="9">
    <source>
        <dbReference type="Proteomes" id="UP000254925"/>
    </source>
</evidence>
<feature type="domain" description="EamA" evidence="7">
    <location>
        <begin position="14"/>
        <end position="148"/>
    </location>
</feature>
<feature type="transmembrane region" description="Helical" evidence="6">
    <location>
        <begin position="280"/>
        <end position="297"/>
    </location>
</feature>
<dbReference type="RefSeq" id="WP_114771534.1">
    <property type="nucleotide sequence ID" value="NZ_QQBB01000007.1"/>
</dbReference>
<feature type="transmembrane region" description="Helical" evidence="6">
    <location>
        <begin position="134"/>
        <end position="153"/>
    </location>
</feature>
<dbReference type="InterPro" id="IPR050638">
    <property type="entry name" value="AA-Vitamin_Transporters"/>
</dbReference>
<comment type="similarity">
    <text evidence="2">Belongs to the EamA transporter family.</text>
</comment>
<dbReference type="EMBL" id="QQBB01000007">
    <property type="protein sequence ID" value="RDI57322.1"/>
    <property type="molecule type" value="Genomic_DNA"/>
</dbReference>
<dbReference type="InterPro" id="IPR037185">
    <property type="entry name" value="EmrE-like"/>
</dbReference>
<feature type="transmembrane region" description="Helical" evidence="6">
    <location>
        <begin position="79"/>
        <end position="98"/>
    </location>
</feature>
<comment type="subcellular location">
    <subcellularLocation>
        <location evidence="1">Membrane</location>
        <topology evidence="1">Multi-pass membrane protein</topology>
    </subcellularLocation>
</comment>
<feature type="transmembrane region" description="Helical" evidence="6">
    <location>
        <begin position="104"/>
        <end position="127"/>
    </location>
</feature>
<sequence>MKIVQSLWGWLFGKAYLLLSLTALFWGGNAIAGRLAVGEISPMALTAMRWVIVVAVMAPLTGGQLVAEWPVLKEKWLSTVLMGIFGFTAFNGLFYVAAHHTSAVNLTIFQGSIPVLVLIGMVLLFGVRVVPLQVLGMVVTLLGVVLVSVKGSWEVLRALALNIGDVWTLIACVFYAGYTLALRRRPAVSGLVFFTALAIVAFLSSIPLLAFEIATGTVQWPTPKGWLVLLYVGLLPSLVAQIFFIRGVELIGPARAGLFVNLVPVFGALLAVVLLGEPFAFYHALGLGLVLGGIWLAERKR</sequence>
<feature type="transmembrane region" description="Helical" evidence="6">
    <location>
        <begin position="226"/>
        <end position="244"/>
    </location>
</feature>
<dbReference type="AlphaFoldDB" id="A0A370HI39"/>
<feature type="transmembrane region" description="Helical" evidence="6">
    <location>
        <begin position="190"/>
        <end position="214"/>
    </location>
</feature>
<evidence type="ECO:0000256" key="3">
    <source>
        <dbReference type="ARBA" id="ARBA00022692"/>
    </source>
</evidence>
<protein>
    <submittedName>
        <fullName evidence="8">EamA-like transporter family protein</fullName>
    </submittedName>
</protein>
<dbReference type="GO" id="GO:0016020">
    <property type="term" value="C:membrane"/>
    <property type="evidence" value="ECO:0007669"/>
    <property type="project" value="UniProtKB-SubCell"/>
</dbReference>
<keyword evidence="9" id="KW-1185">Reference proteome</keyword>
<evidence type="ECO:0000259" key="7">
    <source>
        <dbReference type="Pfam" id="PF00892"/>
    </source>
</evidence>
<feature type="transmembrane region" description="Helical" evidence="6">
    <location>
        <begin position="7"/>
        <end position="27"/>
    </location>
</feature>
<organism evidence="8 9">
    <name type="scientific">Microvirga subterranea</name>
    <dbReference type="NCBI Taxonomy" id="186651"/>
    <lineage>
        <taxon>Bacteria</taxon>
        <taxon>Pseudomonadati</taxon>
        <taxon>Pseudomonadota</taxon>
        <taxon>Alphaproteobacteria</taxon>
        <taxon>Hyphomicrobiales</taxon>
        <taxon>Methylobacteriaceae</taxon>
        <taxon>Microvirga</taxon>
    </lineage>
</organism>
<evidence type="ECO:0000313" key="8">
    <source>
        <dbReference type="EMBL" id="RDI57322.1"/>
    </source>
</evidence>
<gene>
    <name evidence="8" type="ORF">DES45_107241</name>
</gene>
<dbReference type="PANTHER" id="PTHR32322:SF2">
    <property type="entry name" value="EAMA DOMAIN-CONTAINING PROTEIN"/>
    <property type="match status" value="1"/>
</dbReference>
<feature type="transmembrane region" description="Helical" evidence="6">
    <location>
        <begin position="47"/>
        <end position="67"/>
    </location>
</feature>
<dbReference type="Pfam" id="PF00892">
    <property type="entry name" value="EamA"/>
    <property type="match status" value="2"/>
</dbReference>
<dbReference type="OrthoDB" id="9806889at2"/>
<evidence type="ECO:0000256" key="2">
    <source>
        <dbReference type="ARBA" id="ARBA00007362"/>
    </source>
</evidence>
<feature type="transmembrane region" description="Helical" evidence="6">
    <location>
        <begin position="159"/>
        <end position="178"/>
    </location>
</feature>
<dbReference type="SUPFAM" id="SSF103481">
    <property type="entry name" value="Multidrug resistance efflux transporter EmrE"/>
    <property type="match status" value="2"/>
</dbReference>
<dbReference type="InterPro" id="IPR000620">
    <property type="entry name" value="EamA_dom"/>
</dbReference>
<evidence type="ECO:0000256" key="4">
    <source>
        <dbReference type="ARBA" id="ARBA00022989"/>
    </source>
</evidence>
<keyword evidence="5 6" id="KW-0472">Membrane</keyword>
<evidence type="ECO:0000256" key="5">
    <source>
        <dbReference type="ARBA" id="ARBA00023136"/>
    </source>
</evidence>